<keyword evidence="2" id="KW-1185">Reference proteome</keyword>
<dbReference type="EMBL" id="CP000767">
    <property type="protein sequence ID" value="EAT99512.1"/>
    <property type="molecule type" value="Genomic_DNA"/>
</dbReference>
<sequence length="72" mass="8190">MQSVTIQANDALIKQIIAVAKALADTMQESISIDKSTPNSRFSEYEDDIKAFKEGKLETYSLEKYQEITSKW</sequence>
<dbReference type="HOGENOM" id="CLU_2714783_0_0_7"/>
<dbReference type="KEGG" id="ccv:CCV52592_0099"/>
<protein>
    <submittedName>
        <fullName evidence="1">Uncharacterized protein</fullName>
    </submittedName>
</protein>
<proteinExistence type="predicted"/>
<organism evidence="1 2">
    <name type="scientific">Campylobacter curvus (strain 525.92)</name>
    <dbReference type="NCBI Taxonomy" id="360105"/>
    <lineage>
        <taxon>Bacteria</taxon>
        <taxon>Pseudomonadati</taxon>
        <taxon>Campylobacterota</taxon>
        <taxon>Epsilonproteobacteria</taxon>
        <taxon>Campylobacterales</taxon>
        <taxon>Campylobacteraceae</taxon>
        <taxon>Campylobacter</taxon>
    </lineage>
</organism>
<dbReference type="AlphaFoldDB" id="A7GW28"/>
<name>A7GW28_CAMC5</name>
<accession>A7GW28</accession>
<evidence type="ECO:0000313" key="2">
    <source>
        <dbReference type="Proteomes" id="UP000006380"/>
    </source>
</evidence>
<evidence type="ECO:0000313" key="1">
    <source>
        <dbReference type="EMBL" id="EAT99512.1"/>
    </source>
</evidence>
<gene>
    <name evidence="1" type="ORF">CCV52592_0099</name>
</gene>
<dbReference type="Proteomes" id="UP000006380">
    <property type="component" value="Chromosome"/>
</dbReference>
<reference evidence="1" key="1">
    <citation type="submission" date="2016-07" db="EMBL/GenBank/DDBJ databases">
        <title>Comparative genomics of the Campylobacter concisus group.</title>
        <authorList>
            <person name="Miller W.G."/>
            <person name="Yee E."/>
            <person name="Chapman M.H."/>
            <person name="Huynh S."/>
            <person name="Bono J.L."/>
            <person name="On S.L.W."/>
            <person name="StLeger J."/>
            <person name="Foster G."/>
            <person name="Parker C.T."/>
        </authorList>
    </citation>
    <scope>NUCLEOTIDE SEQUENCE</scope>
    <source>
        <strain evidence="1">525.92</strain>
    </source>
</reference>